<proteinExistence type="predicted"/>
<dbReference type="GO" id="GO:0046872">
    <property type="term" value="F:metal ion binding"/>
    <property type="evidence" value="ECO:0007669"/>
    <property type="project" value="InterPro"/>
</dbReference>
<protein>
    <submittedName>
        <fullName evidence="2">Mycothiol maleylpyruvate isomerase N-terminal domain-containing protein</fullName>
    </submittedName>
</protein>
<dbReference type="InterPro" id="IPR034660">
    <property type="entry name" value="DinB/YfiT-like"/>
</dbReference>
<dbReference type="SUPFAM" id="SSF109854">
    <property type="entry name" value="DinB/YfiT-like putative metalloenzymes"/>
    <property type="match status" value="1"/>
</dbReference>
<dbReference type="InterPro" id="IPR024344">
    <property type="entry name" value="MDMPI_metal-binding"/>
</dbReference>
<dbReference type="AlphaFoldDB" id="A0A1G9I549"/>
<dbReference type="OrthoDB" id="3292744at2"/>
<dbReference type="EMBL" id="FNGP01000001">
    <property type="protein sequence ID" value="SDL19923.1"/>
    <property type="molecule type" value="Genomic_DNA"/>
</dbReference>
<sequence>MDTSSDVVERFAQAARWASEVVGRLADADWSGPGLGEWDLRALVGHTSRSLITVDTYLDRPAEAEVVTSAADYYLAVDSLGPSEAVTERGRKAGEALGDDPPSAFDDLVERVIPRVEGAGDPLIETIAGGMRLQVYLESRIFELVVHGLDICAAAGVDSVPPEAPLRSAMHLAVDLSVLWGTAPELLLALTGRARLREGFTVLSG</sequence>
<dbReference type="GO" id="GO:0016853">
    <property type="term" value="F:isomerase activity"/>
    <property type="evidence" value="ECO:0007669"/>
    <property type="project" value="UniProtKB-KW"/>
</dbReference>
<name>A0A1G9I549_9ACTN</name>
<gene>
    <name evidence="2" type="ORF">SAMN04488242_0712</name>
</gene>
<dbReference type="Proteomes" id="UP000199475">
    <property type="component" value="Unassembled WGS sequence"/>
</dbReference>
<feature type="domain" description="Mycothiol-dependent maleylpyruvate isomerase metal-binding" evidence="1">
    <location>
        <begin position="13"/>
        <end position="151"/>
    </location>
</feature>
<accession>A0A1G9I549</accession>
<dbReference type="RefSeq" id="WP_093248944.1">
    <property type="nucleotide sequence ID" value="NZ_FNGP01000001.1"/>
</dbReference>
<evidence type="ECO:0000313" key="2">
    <source>
        <dbReference type="EMBL" id="SDL19923.1"/>
    </source>
</evidence>
<keyword evidence="3" id="KW-1185">Reference proteome</keyword>
<evidence type="ECO:0000259" key="1">
    <source>
        <dbReference type="Pfam" id="PF11716"/>
    </source>
</evidence>
<keyword evidence="2" id="KW-0413">Isomerase</keyword>
<dbReference type="Gene3D" id="1.20.120.450">
    <property type="entry name" value="dinb family like domain"/>
    <property type="match status" value="1"/>
</dbReference>
<dbReference type="STRING" id="686624.SAMN04488242_0712"/>
<dbReference type="Pfam" id="PF11716">
    <property type="entry name" value="MDMPI_N"/>
    <property type="match status" value="1"/>
</dbReference>
<keyword evidence="2" id="KW-0670">Pyruvate</keyword>
<organism evidence="2 3">
    <name type="scientific">Tessaracoccus oleiagri</name>
    <dbReference type="NCBI Taxonomy" id="686624"/>
    <lineage>
        <taxon>Bacteria</taxon>
        <taxon>Bacillati</taxon>
        <taxon>Actinomycetota</taxon>
        <taxon>Actinomycetes</taxon>
        <taxon>Propionibacteriales</taxon>
        <taxon>Propionibacteriaceae</taxon>
        <taxon>Tessaracoccus</taxon>
    </lineage>
</organism>
<evidence type="ECO:0000313" key="3">
    <source>
        <dbReference type="Proteomes" id="UP000199475"/>
    </source>
</evidence>
<reference evidence="2 3" key="1">
    <citation type="submission" date="2016-10" db="EMBL/GenBank/DDBJ databases">
        <authorList>
            <person name="de Groot N.N."/>
        </authorList>
    </citation>
    <scope>NUCLEOTIDE SEQUENCE [LARGE SCALE GENOMIC DNA]</scope>
    <source>
        <strain evidence="2 3">CGMCC 1.9159</strain>
    </source>
</reference>